<dbReference type="Pfam" id="PF22594">
    <property type="entry name" value="GTP-eEF1A_C"/>
    <property type="match status" value="1"/>
</dbReference>
<accession>A0A510UPX0</accession>
<keyword evidence="5" id="KW-0067">ATP-binding</keyword>
<dbReference type="Pfam" id="PF03144">
    <property type="entry name" value="GTP_EFTU_D2"/>
    <property type="match status" value="1"/>
</dbReference>
<name>A0A510UPX0_9CELL</name>
<gene>
    <name evidence="9" type="ORF">CPE01_04460</name>
</gene>
<dbReference type="GO" id="GO:0006790">
    <property type="term" value="P:sulfur compound metabolic process"/>
    <property type="evidence" value="ECO:0007669"/>
    <property type="project" value="InterPro"/>
</dbReference>
<dbReference type="InterPro" id="IPR041757">
    <property type="entry name" value="CysN_GTP-bd"/>
</dbReference>
<feature type="compositionally biased region" description="Low complexity" evidence="7">
    <location>
        <begin position="18"/>
        <end position="48"/>
    </location>
</feature>
<dbReference type="InterPro" id="IPR027417">
    <property type="entry name" value="P-loop_NTPase"/>
</dbReference>
<dbReference type="CDD" id="cd04095">
    <property type="entry name" value="CysN_NoDQ_III"/>
    <property type="match status" value="1"/>
</dbReference>
<dbReference type="SUPFAM" id="SSF50465">
    <property type="entry name" value="EF-Tu/eEF-1alpha/eIF2-gamma C-terminal domain"/>
    <property type="match status" value="1"/>
</dbReference>
<dbReference type="SUPFAM" id="SSF52540">
    <property type="entry name" value="P-loop containing nucleoside triphosphate hydrolases"/>
    <property type="match status" value="1"/>
</dbReference>
<dbReference type="PROSITE" id="PS00301">
    <property type="entry name" value="G_TR_1"/>
    <property type="match status" value="1"/>
</dbReference>
<evidence type="ECO:0000256" key="5">
    <source>
        <dbReference type="ARBA" id="ARBA00022840"/>
    </source>
</evidence>
<dbReference type="Proteomes" id="UP000321386">
    <property type="component" value="Unassembled WGS sequence"/>
</dbReference>
<dbReference type="PANTHER" id="PTHR23115">
    <property type="entry name" value="TRANSLATION FACTOR"/>
    <property type="match status" value="1"/>
</dbReference>
<dbReference type="PROSITE" id="PS51722">
    <property type="entry name" value="G_TR_2"/>
    <property type="match status" value="1"/>
</dbReference>
<comment type="caution">
    <text evidence="9">The sequence shown here is derived from an EMBL/GenBank/DDBJ whole genome shotgun (WGS) entry which is preliminary data.</text>
</comment>
<sequence length="516" mass="54032">MPAASGPTLTNDETRPVTTSPAPASPAPAETAPPGTALSGTTLSGTALSDGAAEHASRELLRLATAGSVDDGKSTLIGRLLYDTKSVLADQLSAVERATAARGAAEGEVDLALLTDGLRAEREQGITIDVAYRYFSTARRAFVLADTPGHVQYTRNMVTGASTAQLAIVLVDARKGVLEQTRRHATVAALLGVPHVLLAVNKMDLVDFDEATFRTIADDFAAYAAGLGLPDVLAVPVSALTGDNVVDRSTRTPWYDGPTLLEHLETVPVSDLRADDELRLPVQLVIRPRTAEHPDYRGYAGRITSGTVRVGDQVTVLPSGRTSVVTGIDEFAGPLESAAAGRSVTVRLADELDISRGDVLVPAGARTTLGQDLVGTVCWLSERRSVLGARLLVRIGTRTVRALLREVDARLDVDTQTVELVSGVDTRYALDATDTSSDAAPSALGLNAIGRVRVRLAEPVLLDDYAAHRGTGAFLLVDPSDGTTLAAGMVGPTLLDRLAPTAEGESDTDWLAGAGI</sequence>
<dbReference type="CDD" id="cd03695">
    <property type="entry name" value="CysN_NodQ_II"/>
    <property type="match status" value="1"/>
</dbReference>
<dbReference type="InterPro" id="IPR031157">
    <property type="entry name" value="G_TR_CS"/>
</dbReference>
<evidence type="ECO:0000256" key="2">
    <source>
        <dbReference type="ARBA" id="ARBA00022679"/>
    </source>
</evidence>
<dbReference type="InterPro" id="IPR044139">
    <property type="entry name" value="CysN_NoDQ_III"/>
</dbReference>
<dbReference type="GO" id="GO:0005525">
    <property type="term" value="F:GTP binding"/>
    <property type="evidence" value="ECO:0007669"/>
    <property type="project" value="UniProtKB-KW"/>
</dbReference>
<evidence type="ECO:0000256" key="4">
    <source>
        <dbReference type="ARBA" id="ARBA00022741"/>
    </source>
</evidence>
<dbReference type="InterPro" id="IPR000795">
    <property type="entry name" value="T_Tr_GTP-bd_dom"/>
</dbReference>
<dbReference type="AlphaFoldDB" id="A0A510UPX0"/>
<dbReference type="InterPro" id="IPR054696">
    <property type="entry name" value="GTP-eEF1A_C"/>
</dbReference>
<feature type="domain" description="Tr-type G" evidence="8">
    <location>
        <begin position="58"/>
        <end position="272"/>
    </location>
</feature>
<evidence type="ECO:0000256" key="3">
    <source>
        <dbReference type="ARBA" id="ARBA00022695"/>
    </source>
</evidence>
<evidence type="ECO:0000313" key="10">
    <source>
        <dbReference type="Proteomes" id="UP000321386"/>
    </source>
</evidence>
<dbReference type="Pfam" id="PF00009">
    <property type="entry name" value="GTP_EFTU"/>
    <property type="match status" value="1"/>
</dbReference>
<dbReference type="GO" id="GO:0004781">
    <property type="term" value="F:sulfate adenylyltransferase (ATP) activity"/>
    <property type="evidence" value="ECO:0007669"/>
    <property type="project" value="UniProtKB-EC"/>
</dbReference>
<evidence type="ECO:0000259" key="8">
    <source>
        <dbReference type="PROSITE" id="PS51722"/>
    </source>
</evidence>
<dbReference type="InterPro" id="IPR009001">
    <property type="entry name" value="Transl_elong_EF1A/Init_IF2_C"/>
</dbReference>
<dbReference type="Gene3D" id="3.40.50.300">
    <property type="entry name" value="P-loop containing nucleotide triphosphate hydrolases"/>
    <property type="match status" value="1"/>
</dbReference>
<organism evidence="9 10">
    <name type="scientific">Cellulomonas persica</name>
    <dbReference type="NCBI Taxonomy" id="76861"/>
    <lineage>
        <taxon>Bacteria</taxon>
        <taxon>Bacillati</taxon>
        <taxon>Actinomycetota</taxon>
        <taxon>Actinomycetes</taxon>
        <taxon>Micrococcales</taxon>
        <taxon>Cellulomonadaceae</taxon>
        <taxon>Cellulomonas</taxon>
    </lineage>
</organism>
<dbReference type="InterPro" id="IPR011779">
    <property type="entry name" value="SO4_adenylTrfase_lsu"/>
</dbReference>
<keyword evidence="10" id="KW-1185">Reference proteome</keyword>
<evidence type="ECO:0000256" key="6">
    <source>
        <dbReference type="ARBA" id="ARBA00023134"/>
    </source>
</evidence>
<dbReference type="InterPro" id="IPR004161">
    <property type="entry name" value="EFTu-like_2"/>
</dbReference>
<dbReference type="InterPro" id="IPR009000">
    <property type="entry name" value="Transl_B-barrel_sf"/>
</dbReference>
<evidence type="ECO:0000313" key="9">
    <source>
        <dbReference type="EMBL" id="GEK16713.1"/>
    </source>
</evidence>
<dbReference type="FunFam" id="3.40.50.300:FF:000119">
    <property type="entry name" value="Sulfate adenylyltransferase subunit 1"/>
    <property type="match status" value="1"/>
</dbReference>
<evidence type="ECO:0000256" key="7">
    <source>
        <dbReference type="SAM" id="MobiDB-lite"/>
    </source>
</evidence>
<keyword evidence="4" id="KW-0547">Nucleotide-binding</keyword>
<dbReference type="OrthoDB" id="9804504at2"/>
<feature type="region of interest" description="Disordered" evidence="7">
    <location>
        <begin position="1"/>
        <end position="48"/>
    </location>
</feature>
<dbReference type="Gene3D" id="2.40.30.10">
    <property type="entry name" value="Translation factors"/>
    <property type="match status" value="2"/>
</dbReference>
<proteinExistence type="predicted"/>
<reference evidence="9 10" key="1">
    <citation type="submission" date="2019-07" db="EMBL/GenBank/DDBJ databases">
        <title>Whole genome shotgun sequence of Cellulomonas persica NBRC 101101.</title>
        <authorList>
            <person name="Hosoyama A."/>
            <person name="Uohara A."/>
            <person name="Ohji S."/>
            <person name="Ichikawa N."/>
        </authorList>
    </citation>
    <scope>NUCLEOTIDE SEQUENCE [LARGE SCALE GENOMIC DNA]</scope>
    <source>
        <strain evidence="9 10">NBRC 101101</strain>
    </source>
</reference>
<dbReference type="GO" id="GO:0003924">
    <property type="term" value="F:GTPase activity"/>
    <property type="evidence" value="ECO:0007669"/>
    <property type="project" value="InterPro"/>
</dbReference>
<dbReference type="GO" id="GO:0005524">
    <property type="term" value="F:ATP binding"/>
    <property type="evidence" value="ECO:0007669"/>
    <property type="project" value="UniProtKB-KW"/>
</dbReference>
<protein>
    <recommendedName>
        <fullName evidence="1">sulfate adenylyltransferase</fullName>
        <ecNumber evidence="1">2.7.7.4</ecNumber>
    </recommendedName>
</protein>
<dbReference type="InterPro" id="IPR050100">
    <property type="entry name" value="TRAFAC_GTPase_members"/>
</dbReference>
<keyword evidence="2 9" id="KW-0808">Transferase</keyword>
<keyword evidence="6" id="KW-0342">GTP-binding</keyword>
<dbReference type="EC" id="2.7.7.4" evidence="1"/>
<dbReference type="NCBIfam" id="TIGR02034">
    <property type="entry name" value="CysN"/>
    <property type="match status" value="1"/>
</dbReference>
<dbReference type="EMBL" id="BJUA01000002">
    <property type="protein sequence ID" value="GEK16713.1"/>
    <property type="molecule type" value="Genomic_DNA"/>
</dbReference>
<dbReference type="PRINTS" id="PR00315">
    <property type="entry name" value="ELONGATNFCT"/>
</dbReference>
<dbReference type="InterPro" id="IPR044138">
    <property type="entry name" value="CysN_II"/>
</dbReference>
<keyword evidence="3 9" id="KW-0548">Nucleotidyltransferase</keyword>
<evidence type="ECO:0000256" key="1">
    <source>
        <dbReference type="ARBA" id="ARBA00012391"/>
    </source>
</evidence>
<dbReference type="CDD" id="cd04166">
    <property type="entry name" value="CysN_ATPS"/>
    <property type="match status" value="1"/>
</dbReference>
<dbReference type="SUPFAM" id="SSF50447">
    <property type="entry name" value="Translation proteins"/>
    <property type="match status" value="1"/>
</dbReference>